<keyword evidence="4" id="KW-1185">Reference proteome</keyword>
<dbReference type="Proteomes" id="UP000245956">
    <property type="component" value="Unassembled WGS sequence"/>
</dbReference>
<dbReference type="AlphaFoldDB" id="A0A2U3EFQ7"/>
<reference evidence="2 3" key="2">
    <citation type="journal article" date="2016" name="Front. Microbiol.">
        <title>Genome and transcriptome sequences reveal the specific parasitism of the nematophagous Purpureocillium lilacinum 36-1.</title>
        <authorList>
            <person name="Xie J."/>
            <person name="Li S."/>
            <person name="Mo C."/>
            <person name="Xiao X."/>
            <person name="Peng D."/>
            <person name="Wang G."/>
            <person name="Xiao Y."/>
        </authorList>
    </citation>
    <scope>NUCLEOTIDE SEQUENCE [LARGE SCALE GENOMIC DNA]</scope>
    <source>
        <strain evidence="2 3">36-1</strain>
    </source>
</reference>
<dbReference type="EMBL" id="JAWRVI010000010">
    <property type="protein sequence ID" value="KAK4091900.1"/>
    <property type="molecule type" value="Genomic_DNA"/>
</dbReference>
<comment type="caution">
    <text evidence="2">The sequence shown here is derived from an EMBL/GenBank/DDBJ whole genome shotgun (WGS) entry which is preliminary data.</text>
</comment>
<reference evidence="2" key="1">
    <citation type="submission" date="2015-05" db="EMBL/GenBank/DDBJ databases">
        <authorList>
            <person name="Wang D.B."/>
            <person name="Wang M."/>
        </authorList>
    </citation>
    <scope>NUCLEOTIDE SEQUENCE</scope>
    <source>
        <strain evidence="2">36-1</strain>
    </source>
</reference>
<protein>
    <submittedName>
        <fullName evidence="2">Uncharacterized protein</fullName>
    </submittedName>
</protein>
<reference evidence="1" key="3">
    <citation type="submission" date="2023-11" db="EMBL/GenBank/DDBJ databases">
        <authorList>
            <person name="Beijen E."/>
            <person name="Ohm R.A."/>
        </authorList>
    </citation>
    <scope>NUCLEOTIDE SEQUENCE</scope>
    <source>
        <strain evidence="1">CBS 150709</strain>
    </source>
</reference>
<organism evidence="2 3">
    <name type="scientific">Purpureocillium lilacinum</name>
    <name type="common">Paecilomyces lilacinus</name>
    <dbReference type="NCBI Taxonomy" id="33203"/>
    <lineage>
        <taxon>Eukaryota</taxon>
        <taxon>Fungi</taxon>
        <taxon>Dikarya</taxon>
        <taxon>Ascomycota</taxon>
        <taxon>Pezizomycotina</taxon>
        <taxon>Sordariomycetes</taxon>
        <taxon>Hypocreomycetidae</taxon>
        <taxon>Hypocreales</taxon>
        <taxon>Ophiocordycipitaceae</taxon>
        <taxon>Purpureocillium</taxon>
    </lineage>
</organism>
<dbReference type="EMBL" id="LCWV01000005">
    <property type="protein sequence ID" value="PWI73357.1"/>
    <property type="molecule type" value="Genomic_DNA"/>
</dbReference>
<evidence type="ECO:0000313" key="3">
    <source>
        <dbReference type="Proteomes" id="UP000245956"/>
    </source>
</evidence>
<accession>A0A2U3EFQ7</accession>
<evidence type="ECO:0000313" key="4">
    <source>
        <dbReference type="Proteomes" id="UP001287286"/>
    </source>
</evidence>
<gene>
    <name evidence="2" type="ORF">PCL_10372</name>
    <name evidence="1" type="ORF">Purlil1_3739</name>
</gene>
<dbReference type="Proteomes" id="UP001287286">
    <property type="component" value="Unassembled WGS sequence"/>
</dbReference>
<evidence type="ECO:0000313" key="1">
    <source>
        <dbReference type="EMBL" id="KAK4091900.1"/>
    </source>
</evidence>
<name>A0A2U3EFQ7_PURLI</name>
<evidence type="ECO:0000313" key="2">
    <source>
        <dbReference type="EMBL" id="PWI73357.1"/>
    </source>
</evidence>
<sequence>MVRLYAMAARQGSHVVDDRDGIGWRGFSSRELLLRLPRGGRELPPLEVDEHHDEATSVTVCQLPISSVSAHLHIIRGPPTDKAPGTEKTGCIAILSARPRHNFSLSELAAAAPQDGRARPAARRRCLPPHYSHSRANTPRPTIMADLMAHPMFLVARRRWGTRPLPLDRDAQRLRLHSPGADLPAPAAREPVLWDWRRQHLLADTSRDDGCTSTTGWCLESSGTGWDARPHRRKTFFLLPLDVAAFCNGSVSLGRTLMRCINVFALPEPSRRLPAAAAHRRTRASESAGTAWH</sequence>
<proteinExistence type="predicted"/>
<reference evidence="1 4" key="4">
    <citation type="journal article" date="2024" name="Microbiol. Resour. Announc.">
        <title>Genome annotations for the ascomycete fungi Trichoderma harzianum, Trichoderma aggressivum, and Purpureocillium lilacinum.</title>
        <authorList>
            <person name="Beijen E.P.W."/>
            <person name="Ohm R.A."/>
        </authorList>
    </citation>
    <scope>NUCLEOTIDE SEQUENCE [LARGE SCALE GENOMIC DNA]</scope>
    <source>
        <strain evidence="1 4">CBS 150709</strain>
    </source>
</reference>